<sequence length="111" mass="12712">RHDEPMAEDINWFDGERLASRLRTAKEQLLHWQDRKPAEATDEVPTANLEGASLPNFSEEELAKKEYLERELDRILMDIDQVEARRNSSGSDAQPTILPKWLQRISGIGAV</sequence>
<organism evidence="2">
    <name type="scientific">human gut metagenome</name>
    <dbReference type="NCBI Taxonomy" id="408170"/>
    <lineage>
        <taxon>unclassified sequences</taxon>
        <taxon>metagenomes</taxon>
        <taxon>organismal metagenomes</taxon>
    </lineage>
</organism>
<feature type="non-terminal residue" evidence="2">
    <location>
        <position position="111"/>
    </location>
</feature>
<protein>
    <submittedName>
        <fullName evidence="2">Uncharacterized protein</fullName>
    </submittedName>
</protein>
<dbReference type="EMBL" id="AZMM01017703">
    <property type="protein sequence ID" value="ETJ25677.1"/>
    <property type="molecule type" value="Genomic_DNA"/>
</dbReference>
<proteinExistence type="predicted"/>
<reference evidence="2" key="1">
    <citation type="submission" date="2013-12" db="EMBL/GenBank/DDBJ databases">
        <title>A Varibaculum cambriense genome reconstructed from a premature infant gut community with otherwise low bacterial novelty that shifts toward anaerobic metabolism during the third week of life.</title>
        <authorList>
            <person name="Brown C.T."/>
            <person name="Sharon I."/>
            <person name="Thomas B.C."/>
            <person name="Castelle C.J."/>
            <person name="Morowitz M.J."/>
            <person name="Banfield J.F."/>
        </authorList>
    </citation>
    <scope>NUCLEOTIDE SEQUENCE</scope>
</reference>
<gene>
    <name evidence="2" type="ORF">Q604_UNBC17703G0001</name>
</gene>
<evidence type="ECO:0000256" key="1">
    <source>
        <dbReference type="SAM" id="MobiDB-lite"/>
    </source>
</evidence>
<dbReference type="AlphaFoldDB" id="W1X5J9"/>
<comment type="caution">
    <text evidence="2">The sequence shown here is derived from an EMBL/GenBank/DDBJ whole genome shotgun (WGS) entry which is preliminary data.</text>
</comment>
<feature type="non-terminal residue" evidence="2">
    <location>
        <position position="1"/>
    </location>
</feature>
<evidence type="ECO:0000313" key="2">
    <source>
        <dbReference type="EMBL" id="ETJ25677.1"/>
    </source>
</evidence>
<accession>W1X5J9</accession>
<feature type="region of interest" description="Disordered" evidence="1">
    <location>
        <begin position="33"/>
        <end position="54"/>
    </location>
</feature>
<name>W1X5J9_9ZZZZ</name>